<feature type="transmembrane region" description="Helical" evidence="7">
    <location>
        <begin position="473"/>
        <end position="492"/>
    </location>
</feature>
<evidence type="ECO:0000256" key="5">
    <source>
        <dbReference type="ARBA" id="ARBA00023136"/>
    </source>
</evidence>
<feature type="transmembrane region" description="Helical" evidence="7">
    <location>
        <begin position="340"/>
        <end position="366"/>
    </location>
</feature>
<dbReference type="InterPro" id="IPR050833">
    <property type="entry name" value="Poly_Biosynth_Transport"/>
</dbReference>
<organism evidence="8 9">
    <name type="scientific">Streptosporangium vulgare</name>
    <dbReference type="NCBI Taxonomy" id="46190"/>
    <lineage>
        <taxon>Bacteria</taxon>
        <taxon>Bacillati</taxon>
        <taxon>Actinomycetota</taxon>
        <taxon>Actinomycetes</taxon>
        <taxon>Streptosporangiales</taxon>
        <taxon>Streptosporangiaceae</taxon>
        <taxon>Streptosporangium</taxon>
    </lineage>
</organism>
<name>A0ABV5TB56_9ACTN</name>
<feature type="compositionally biased region" description="Basic and acidic residues" evidence="6">
    <location>
        <begin position="1"/>
        <end position="16"/>
    </location>
</feature>
<evidence type="ECO:0000256" key="3">
    <source>
        <dbReference type="ARBA" id="ARBA00022692"/>
    </source>
</evidence>
<feature type="transmembrane region" description="Helical" evidence="7">
    <location>
        <begin position="133"/>
        <end position="152"/>
    </location>
</feature>
<proteinExistence type="predicted"/>
<keyword evidence="9" id="KW-1185">Reference proteome</keyword>
<dbReference type="RefSeq" id="WP_344745150.1">
    <property type="nucleotide sequence ID" value="NZ_BAAAWW010000060.1"/>
</dbReference>
<feature type="transmembrane region" description="Helical" evidence="7">
    <location>
        <begin position="195"/>
        <end position="216"/>
    </location>
</feature>
<gene>
    <name evidence="8" type="ORF">ACFFRH_12560</name>
</gene>
<evidence type="ECO:0000256" key="6">
    <source>
        <dbReference type="SAM" id="MobiDB-lite"/>
    </source>
</evidence>
<evidence type="ECO:0000256" key="2">
    <source>
        <dbReference type="ARBA" id="ARBA00022475"/>
    </source>
</evidence>
<feature type="transmembrane region" description="Helical" evidence="7">
    <location>
        <begin position="228"/>
        <end position="251"/>
    </location>
</feature>
<feature type="transmembrane region" description="Helical" evidence="7">
    <location>
        <begin position="257"/>
        <end position="281"/>
    </location>
</feature>
<feature type="transmembrane region" description="Helical" evidence="7">
    <location>
        <begin position="89"/>
        <end position="113"/>
    </location>
</feature>
<keyword evidence="4 7" id="KW-1133">Transmembrane helix</keyword>
<accession>A0ABV5TB56</accession>
<evidence type="ECO:0000313" key="9">
    <source>
        <dbReference type="Proteomes" id="UP001589610"/>
    </source>
</evidence>
<reference evidence="8 9" key="1">
    <citation type="submission" date="2024-09" db="EMBL/GenBank/DDBJ databases">
        <authorList>
            <person name="Sun Q."/>
            <person name="Mori K."/>
        </authorList>
    </citation>
    <scope>NUCLEOTIDE SEQUENCE [LARGE SCALE GENOMIC DNA]</scope>
    <source>
        <strain evidence="8 9">JCM 3028</strain>
    </source>
</reference>
<feature type="region of interest" description="Disordered" evidence="6">
    <location>
        <begin position="1"/>
        <end position="73"/>
    </location>
</feature>
<comment type="subcellular location">
    <subcellularLocation>
        <location evidence="1">Cell membrane</location>
        <topology evidence="1">Multi-pass membrane protein</topology>
    </subcellularLocation>
</comment>
<feature type="transmembrane region" description="Helical" evidence="7">
    <location>
        <begin position="313"/>
        <end position="334"/>
    </location>
</feature>
<protein>
    <submittedName>
        <fullName evidence="8">Lipopolysaccharide biosynthesis protein</fullName>
    </submittedName>
</protein>
<dbReference type="EMBL" id="JBHMBS010000005">
    <property type="protein sequence ID" value="MFB9676319.1"/>
    <property type="molecule type" value="Genomic_DNA"/>
</dbReference>
<feature type="transmembrane region" description="Helical" evidence="7">
    <location>
        <begin position="419"/>
        <end position="437"/>
    </location>
</feature>
<dbReference type="PANTHER" id="PTHR30250:SF11">
    <property type="entry name" value="O-ANTIGEN TRANSPORTER-RELATED"/>
    <property type="match status" value="1"/>
</dbReference>
<keyword evidence="2" id="KW-1003">Cell membrane</keyword>
<evidence type="ECO:0000256" key="4">
    <source>
        <dbReference type="ARBA" id="ARBA00022989"/>
    </source>
</evidence>
<feature type="transmembrane region" description="Helical" evidence="7">
    <location>
        <begin position="449"/>
        <end position="467"/>
    </location>
</feature>
<dbReference type="Proteomes" id="UP001589610">
    <property type="component" value="Unassembled WGS sequence"/>
</dbReference>
<evidence type="ECO:0000313" key="8">
    <source>
        <dbReference type="EMBL" id="MFB9676319.1"/>
    </source>
</evidence>
<keyword evidence="5 7" id="KW-0472">Membrane</keyword>
<feature type="transmembrane region" description="Helical" evidence="7">
    <location>
        <begin position="164"/>
        <end position="189"/>
    </location>
</feature>
<evidence type="ECO:0000256" key="1">
    <source>
        <dbReference type="ARBA" id="ARBA00004651"/>
    </source>
</evidence>
<sequence>MSEHDTGRGRHARPGDGVHVPGTRPEGPEPPANAFTGLRTAGGKVDASGPADDDGVTRDGSDQAAGRAATEERGAGLMDRLRKDLRNPLFLQGYALMINTGITAVLGLGYWFLATHLYTAAAFGEGQAQISAMRLFSSLTGLAFAGALARFIPVAGRRTAEFVLRGYAIAGAAGLVAALGFLLTLPIWGEVYADLGGIGPGLFFLASVLVWTIFTLQDVTLAGLRNAVWVPVNSLAFGLVKMGLLVALAYALPQGGVFGGIFVSWIVPTAIALIPISWLIFGVIIPKHVKNTEVSAANPPRLREVGRFLAGDFPGAFSILLILYLVPVIVAGWLDDAPTFGYFSIAHTLGSMVGLLAANMAVSLTVEGSFNAAQLAQSVRNALRRTFLIVGPVIAVVVIGAPLILSVFGPGFAEAGSPLLRLMAIAVLPQTVIEICLSMLRAQSEARKLALVQIGMAVLVLTSIALLFPHFGIAAVGYAMLGSQLLVALLIFPNMRRVMNHGKTSQVGTG</sequence>
<keyword evidence="3 7" id="KW-0812">Transmembrane</keyword>
<evidence type="ECO:0000256" key="7">
    <source>
        <dbReference type="SAM" id="Phobius"/>
    </source>
</evidence>
<comment type="caution">
    <text evidence="8">The sequence shown here is derived from an EMBL/GenBank/DDBJ whole genome shotgun (WGS) entry which is preliminary data.</text>
</comment>
<feature type="transmembrane region" description="Helical" evidence="7">
    <location>
        <begin position="387"/>
        <end position="413"/>
    </location>
</feature>
<dbReference type="PANTHER" id="PTHR30250">
    <property type="entry name" value="PST FAMILY PREDICTED COLANIC ACID TRANSPORTER"/>
    <property type="match status" value="1"/>
</dbReference>